<feature type="non-terminal residue" evidence="1">
    <location>
        <position position="1"/>
    </location>
</feature>
<accession>X0V554</accession>
<organism evidence="1">
    <name type="scientific">marine sediment metagenome</name>
    <dbReference type="NCBI Taxonomy" id="412755"/>
    <lineage>
        <taxon>unclassified sequences</taxon>
        <taxon>metagenomes</taxon>
        <taxon>ecological metagenomes</taxon>
    </lineage>
</organism>
<name>X0V554_9ZZZZ</name>
<evidence type="ECO:0000313" key="1">
    <source>
        <dbReference type="EMBL" id="GAG06477.1"/>
    </source>
</evidence>
<comment type="caution">
    <text evidence="1">The sequence shown here is derived from an EMBL/GenBank/DDBJ whole genome shotgun (WGS) entry which is preliminary data.</text>
</comment>
<dbReference type="EMBL" id="BARS01024319">
    <property type="protein sequence ID" value="GAG06477.1"/>
    <property type="molecule type" value="Genomic_DNA"/>
</dbReference>
<sequence>SHYAALWGLSLEGSCPQLPQACEHPEHSEKGAATWQITWPWPDQTWRVQIDIGRGESSPLRLVNIDG</sequence>
<gene>
    <name evidence="1" type="ORF">S01H1_38617</name>
</gene>
<dbReference type="AlphaFoldDB" id="X0V554"/>
<proteinExistence type="predicted"/>
<protein>
    <submittedName>
        <fullName evidence="1">Uncharacterized protein</fullName>
    </submittedName>
</protein>
<reference evidence="1" key="1">
    <citation type="journal article" date="2014" name="Front. Microbiol.">
        <title>High frequency of phylogenetically diverse reductive dehalogenase-homologous genes in deep subseafloor sedimentary metagenomes.</title>
        <authorList>
            <person name="Kawai M."/>
            <person name="Futagami T."/>
            <person name="Toyoda A."/>
            <person name="Takaki Y."/>
            <person name="Nishi S."/>
            <person name="Hori S."/>
            <person name="Arai W."/>
            <person name="Tsubouchi T."/>
            <person name="Morono Y."/>
            <person name="Uchiyama I."/>
            <person name="Ito T."/>
            <person name="Fujiyama A."/>
            <person name="Inagaki F."/>
            <person name="Takami H."/>
        </authorList>
    </citation>
    <scope>NUCLEOTIDE SEQUENCE</scope>
    <source>
        <strain evidence="1">Expedition CK06-06</strain>
    </source>
</reference>